<dbReference type="AlphaFoldDB" id="A0A2T7NHP1"/>
<sequence length="144" mass="15583">MPTGHDGQGLGTNKSRQYIGQGPGTRANELAQNAGQRRDWPDYWQAGAEADDYDNKLLFSALHLSHTEAVTSAQAKYKGDDTQALVNKYDACAAHRRGERDCTLNEMAQPISSQTGVIVSLGGLPSQGGHRPRNHGTANQRQVP</sequence>
<proteinExistence type="predicted"/>
<dbReference type="Proteomes" id="UP000245119">
    <property type="component" value="Linkage Group LG12"/>
</dbReference>
<feature type="region of interest" description="Disordered" evidence="1">
    <location>
        <begin position="1"/>
        <end position="38"/>
    </location>
</feature>
<accession>A0A2T7NHP1</accession>
<evidence type="ECO:0000313" key="2">
    <source>
        <dbReference type="EMBL" id="PVD20675.1"/>
    </source>
</evidence>
<dbReference type="EMBL" id="PZQS01000012">
    <property type="protein sequence ID" value="PVD20675.1"/>
    <property type="molecule type" value="Genomic_DNA"/>
</dbReference>
<evidence type="ECO:0000256" key="1">
    <source>
        <dbReference type="SAM" id="MobiDB-lite"/>
    </source>
</evidence>
<reference evidence="2 3" key="1">
    <citation type="submission" date="2018-04" db="EMBL/GenBank/DDBJ databases">
        <title>The genome of golden apple snail Pomacea canaliculata provides insight into stress tolerance and invasive adaptation.</title>
        <authorList>
            <person name="Liu C."/>
            <person name="Liu B."/>
            <person name="Ren Y."/>
            <person name="Zhang Y."/>
            <person name="Wang H."/>
            <person name="Li S."/>
            <person name="Jiang F."/>
            <person name="Yin L."/>
            <person name="Zhang G."/>
            <person name="Qian W."/>
            <person name="Fan W."/>
        </authorList>
    </citation>
    <scope>NUCLEOTIDE SEQUENCE [LARGE SCALE GENOMIC DNA]</scope>
    <source>
        <strain evidence="2">SZHN2017</strain>
        <tissue evidence="2">Muscle</tissue>
    </source>
</reference>
<feature type="compositionally biased region" description="Gly residues" evidence="1">
    <location>
        <begin position="1"/>
        <end position="10"/>
    </location>
</feature>
<name>A0A2T7NHP1_POMCA</name>
<gene>
    <name evidence="2" type="ORF">C0Q70_18833</name>
</gene>
<organism evidence="2 3">
    <name type="scientific">Pomacea canaliculata</name>
    <name type="common">Golden apple snail</name>
    <dbReference type="NCBI Taxonomy" id="400727"/>
    <lineage>
        <taxon>Eukaryota</taxon>
        <taxon>Metazoa</taxon>
        <taxon>Spiralia</taxon>
        <taxon>Lophotrochozoa</taxon>
        <taxon>Mollusca</taxon>
        <taxon>Gastropoda</taxon>
        <taxon>Caenogastropoda</taxon>
        <taxon>Architaenioglossa</taxon>
        <taxon>Ampullarioidea</taxon>
        <taxon>Ampullariidae</taxon>
        <taxon>Pomacea</taxon>
    </lineage>
</organism>
<feature type="region of interest" description="Disordered" evidence="1">
    <location>
        <begin position="122"/>
        <end position="144"/>
    </location>
</feature>
<keyword evidence="3" id="KW-1185">Reference proteome</keyword>
<evidence type="ECO:0000313" key="3">
    <source>
        <dbReference type="Proteomes" id="UP000245119"/>
    </source>
</evidence>
<protein>
    <submittedName>
        <fullName evidence="2">Uncharacterized protein</fullName>
    </submittedName>
</protein>
<comment type="caution">
    <text evidence="2">The sequence shown here is derived from an EMBL/GenBank/DDBJ whole genome shotgun (WGS) entry which is preliminary data.</text>
</comment>